<gene>
    <name evidence="2" type="ORF">C8N42_10743</name>
</gene>
<feature type="domain" description="Histidine phosphotransferase ChpT C-terminal" evidence="1">
    <location>
        <begin position="83"/>
        <end position="191"/>
    </location>
</feature>
<dbReference type="Gene3D" id="3.30.565.10">
    <property type="entry name" value="Histidine kinase-like ATPase, C-terminal domain"/>
    <property type="match status" value="1"/>
</dbReference>
<dbReference type="OrthoDB" id="9803702at2"/>
<sequence length="203" mass="21650">MTANPAQDLTRDIAAMIGSRICHDLISPVGAISNGVELLAMSGAGSGPEFSLISESVENANARVKFFRIAFGMASSGQMTSRAEISGILKAVSTARLTYDWTPAEDLPREEVKLACLMLMCLETALPRGGAIKIGYTNGQWQLRASAERLEPTPDLWARLGSVTGPQGLKPSDVQFLLAPMQAAALRRRITHCAGDGMISLFA</sequence>
<proteinExistence type="predicted"/>
<dbReference type="Proteomes" id="UP000244077">
    <property type="component" value="Unassembled WGS sequence"/>
</dbReference>
<dbReference type="GO" id="GO:0016740">
    <property type="term" value="F:transferase activity"/>
    <property type="evidence" value="ECO:0007669"/>
    <property type="project" value="UniProtKB-KW"/>
</dbReference>
<keyword evidence="3" id="KW-1185">Reference proteome</keyword>
<evidence type="ECO:0000313" key="2">
    <source>
        <dbReference type="EMBL" id="PTQ71865.1"/>
    </source>
</evidence>
<organism evidence="2 3">
    <name type="scientific">Celeribacter persicus</name>
    <dbReference type="NCBI Taxonomy" id="1651082"/>
    <lineage>
        <taxon>Bacteria</taxon>
        <taxon>Pseudomonadati</taxon>
        <taxon>Pseudomonadota</taxon>
        <taxon>Alphaproteobacteria</taxon>
        <taxon>Rhodobacterales</taxon>
        <taxon>Roseobacteraceae</taxon>
        <taxon>Celeribacter</taxon>
    </lineage>
</organism>
<dbReference type="AlphaFoldDB" id="A0A2T5HJV5"/>
<accession>A0A2T5HJV5</accession>
<evidence type="ECO:0000259" key="1">
    <source>
        <dbReference type="Pfam" id="PF10090"/>
    </source>
</evidence>
<name>A0A2T5HJV5_9RHOB</name>
<dbReference type="Gene3D" id="1.10.287.130">
    <property type="match status" value="1"/>
</dbReference>
<evidence type="ECO:0000313" key="3">
    <source>
        <dbReference type="Proteomes" id="UP000244077"/>
    </source>
</evidence>
<comment type="caution">
    <text evidence="2">The sequence shown here is derived from an EMBL/GenBank/DDBJ whole genome shotgun (WGS) entry which is preliminary data.</text>
</comment>
<dbReference type="InterPro" id="IPR018762">
    <property type="entry name" value="ChpT_C"/>
</dbReference>
<dbReference type="InterPro" id="IPR036890">
    <property type="entry name" value="HATPase_C_sf"/>
</dbReference>
<keyword evidence="2" id="KW-0808">Transferase</keyword>
<reference evidence="2 3" key="1">
    <citation type="submission" date="2018-04" db="EMBL/GenBank/DDBJ databases">
        <title>Genomic Encyclopedia of Archaeal and Bacterial Type Strains, Phase II (KMG-II): from individual species to whole genera.</title>
        <authorList>
            <person name="Goeker M."/>
        </authorList>
    </citation>
    <scope>NUCLEOTIDE SEQUENCE [LARGE SCALE GENOMIC DNA]</scope>
    <source>
        <strain evidence="2 3">DSM 100434</strain>
    </source>
</reference>
<dbReference type="Pfam" id="PF10090">
    <property type="entry name" value="HPTransfase"/>
    <property type="match status" value="1"/>
</dbReference>
<dbReference type="RefSeq" id="WP_107816555.1">
    <property type="nucleotide sequence ID" value="NZ_QAOH01000007.1"/>
</dbReference>
<dbReference type="EMBL" id="QAOH01000007">
    <property type="protein sequence ID" value="PTQ71865.1"/>
    <property type="molecule type" value="Genomic_DNA"/>
</dbReference>
<protein>
    <submittedName>
        <fullName evidence="2">Histidine phosphotransferase ChpT</fullName>
    </submittedName>
</protein>